<dbReference type="AlphaFoldDB" id="A0A0C2IGM3"/>
<keyword evidence="5" id="KW-1185">Reference proteome</keyword>
<sequence length="203" mass="22991">MEPEWRKYQSLNTDLVTSSSNSAIIVRLSTRPAFIKMADGTELLCKLKQLNQPVQEQNFIDGFKQDSTFIREIISDLKRRNKMKGTDGFPRVKKRKLMTKGFVSPVVKKTSGVGENSLEIDILSAKFILKCHNGNQRPPIQGAGKKENAKKIKLLHALNKVRDMTQFIFGKIGIWEKLSAILDETTISEIHDKFGMNNKIDLG</sequence>
<dbReference type="InterPro" id="IPR010760">
    <property type="entry name" value="DNA-repair_Swi5"/>
</dbReference>
<comment type="caution">
    <text evidence="4">The sequence shown here is derived from an EMBL/GenBank/DDBJ whole genome shotgun (WGS) entry which is preliminary data.</text>
</comment>
<evidence type="ECO:0000256" key="2">
    <source>
        <dbReference type="ARBA" id="ARBA00022763"/>
    </source>
</evidence>
<evidence type="ECO:0000256" key="1">
    <source>
        <dbReference type="ARBA" id="ARBA00008060"/>
    </source>
</evidence>
<dbReference type="Proteomes" id="UP000031668">
    <property type="component" value="Unassembled WGS sequence"/>
</dbReference>
<protein>
    <submittedName>
        <fullName evidence="4">Uncharacterized protein</fullName>
    </submittedName>
</protein>
<proteinExistence type="inferred from homology"/>
<accession>A0A0C2IGM3</accession>
<reference evidence="4 5" key="1">
    <citation type="journal article" date="2014" name="Genome Biol. Evol.">
        <title>The genome of the myxosporean Thelohanellus kitauei shows adaptations to nutrient acquisition within its fish host.</title>
        <authorList>
            <person name="Yang Y."/>
            <person name="Xiong J."/>
            <person name="Zhou Z."/>
            <person name="Huo F."/>
            <person name="Miao W."/>
            <person name="Ran C."/>
            <person name="Liu Y."/>
            <person name="Zhang J."/>
            <person name="Feng J."/>
            <person name="Wang M."/>
            <person name="Wang M."/>
            <person name="Wang L."/>
            <person name="Yao B."/>
        </authorList>
    </citation>
    <scope>NUCLEOTIDE SEQUENCE [LARGE SCALE GENOMIC DNA]</scope>
    <source>
        <strain evidence="4">Wuqing</strain>
    </source>
</reference>
<name>A0A0C2IGM3_THEKT</name>
<organism evidence="4 5">
    <name type="scientific">Thelohanellus kitauei</name>
    <name type="common">Myxosporean</name>
    <dbReference type="NCBI Taxonomy" id="669202"/>
    <lineage>
        <taxon>Eukaryota</taxon>
        <taxon>Metazoa</taxon>
        <taxon>Cnidaria</taxon>
        <taxon>Myxozoa</taxon>
        <taxon>Myxosporea</taxon>
        <taxon>Bivalvulida</taxon>
        <taxon>Platysporina</taxon>
        <taxon>Myxobolidae</taxon>
        <taxon>Thelohanellus</taxon>
    </lineage>
</organism>
<gene>
    <name evidence="4" type="ORF">RF11_03882</name>
</gene>
<evidence type="ECO:0000256" key="3">
    <source>
        <dbReference type="ARBA" id="ARBA00023204"/>
    </source>
</evidence>
<comment type="similarity">
    <text evidence="1">Belongs to the SWI5/SAE3 family.</text>
</comment>
<dbReference type="Pfam" id="PF07061">
    <property type="entry name" value="Swi5"/>
    <property type="match status" value="1"/>
</dbReference>
<dbReference type="EMBL" id="JWZT01004259">
    <property type="protein sequence ID" value="KII64474.1"/>
    <property type="molecule type" value="Genomic_DNA"/>
</dbReference>
<dbReference type="GO" id="GO:0006281">
    <property type="term" value="P:DNA repair"/>
    <property type="evidence" value="ECO:0007669"/>
    <property type="project" value="UniProtKB-KW"/>
</dbReference>
<evidence type="ECO:0000313" key="4">
    <source>
        <dbReference type="EMBL" id="KII64474.1"/>
    </source>
</evidence>
<keyword evidence="2" id="KW-0227">DNA damage</keyword>
<evidence type="ECO:0000313" key="5">
    <source>
        <dbReference type="Proteomes" id="UP000031668"/>
    </source>
</evidence>
<keyword evidence="3" id="KW-0234">DNA repair</keyword>